<keyword evidence="1" id="KW-0805">Transcription regulation</keyword>
<dbReference type="SMART" id="SM00345">
    <property type="entry name" value="HTH_GNTR"/>
    <property type="match status" value="1"/>
</dbReference>
<evidence type="ECO:0000256" key="1">
    <source>
        <dbReference type="ARBA" id="ARBA00023015"/>
    </source>
</evidence>
<dbReference type="Gene3D" id="1.20.120.530">
    <property type="entry name" value="GntR ligand-binding domain-like"/>
    <property type="match status" value="1"/>
</dbReference>
<name>A0ABW0CXM9_STRCD</name>
<dbReference type="Gene3D" id="1.10.10.10">
    <property type="entry name" value="Winged helix-like DNA-binding domain superfamily/Winged helix DNA-binding domain"/>
    <property type="match status" value="1"/>
</dbReference>
<protein>
    <submittedName>
        <fullName evidence="5">FadR/GntR family transcriptional regulator</fullName>
    </submittedName>
</protein>
<dbReference type="SUPFAM" id="SSF48008">
    <property type="entry name" value="GntR ligand-binding domain-like"/>
    <property type="match status" value="1"/>
</dbReference>
<proteinExistence type="predicted"/>
<keyword evidence="3" id="KW-0804">Transcription</keyword>
<evidence type="ECO:0000313" key="6">
    <source>
        <dbReference type="Proteomes" id="UP001596263"/>
    </source>
</evidence>
<feature type="domain" description="HTH gntR-type" evidence="4">
    <location>
        <begin position="12"/>
        <end position="80"/>
    </location>
</feature>
<keyword evidence="2" id="KW-0238">DNA-binding</keyword>
<dbReference type="CDD" id="cd07377">
    <property type="entry name" value="WHTH_GntR"/>
    <property type="match status" value="1"/>
</dbReference>
<dbReference type="EMBL" id="JBHSKM010000052">
    <property type="protein sequence ID" value="MFC5220674.1"/>
    <property type="molecule type" value="Genomic_DNA"/>
</dbReference>
<dbReference type="InterPro" id="IPR036388">
    <property type="entry name" value="WH-like_DNA-bd_sf"/>
</dbReference>
<dbReference type="InterPro" id="IPR011711">
    <property type="entry name" value="GntR_C"/>
</dbReference>
<dbReference type="PRINTS" id="PR00035">
    <property type="entry name" value="HTHGNTR"/>
</dbReference>
<gene>
    <name evidence="5" type="ORF">ACFPQ9_43410</name>
</gene>
<dbReference type="SMART" id="SM00895">
    <property type="entry name" value="FCD"/>
    <property type="match status" value="1"/>
</dbReference>
<evidence type="ECO:0000256" key="2">
    <source>
        <dbReference type="ARBA" id="ARBA00023125"/>
    </source>
</evidence>
<dbReference type="PROSITE" id="PS50949">
    <property type="entry name" value="HTH_GNTR"/>
    <property type="match status" value="1"/>
</dbReference>
<organism evidence="5 6">
    <name type="scientific">Streptomyces coerulescens</name>
    <dbReference type="NCBI Taxonomy" id="29304"/>
    <lineage>
        <taxon>Bacteria</taxon>
        <taxon>Bacillati</taxon>
        <taxon>Actinomycetota</taxon>
        <taxon>Actinomycetes</taxon>
        <taxon>Kitasatosporales</taxon>
        <taxon>Streptomycetaceae</taxon>
        <taxon>Streptomyces</taxon>
    </lineage>
</organism>
<dbReference type="Pfam" id="PF07729">
    <property type="entry name" value="FCD"/>
    <property type="match status" value="1"/>
</dbReference>
<dbReference type="SUPFAM" id="SSF46785">
    <property type="entry name" value="Winged helix' DNA-binding domain"/>
    <property type="match status" value="1"/>
</dbReference>
<accession>A0ABW0CXM9</accession>
<dbReference type="InterPro" id="IPR036390">
    <property type="entry name" value="WH_DNA-bd_sf"/>
</dbReference>
<dbReference type="RefSeq" id="WP_380865766.1">
    <property type="nucleotide sequence ID" value="NZ_JBHSKM010000052.1"/>
</dbReference>
<evidence type="ECO:0000313" key="5">
    <source>
        <dbReference type="EMBL" id="MFC5220674.1"/>
    </source>
</evidence>
<dbReference type="PANTHER" id="PTHR43537:SF5">
    <property type="entry name" value="UXU OPERON TRANSCRIPTIONAL REGULATOR"/>
    <property type="match status" value="1"/>
</dbReference>
<dbReference type="Proteomes" id="UP001596263">
    <property type="component" value="Unassembled WGS sequence"/>
</dbReference>
<sequence length="235" mass="25593">MGATEVATPAKGTVTQRAIAQIKEMIADGTLEPGQRLPTERDLAEHLGLSRSSMREAVRALTVLGVLEARHGSGVYVTQLAVGDLLETFGLVAEVSPKARLVELLEVRRILESAATAQAAARIDEDQLSSVARHLAAMNETADTEEFITADMAFHQTIARAAGNEVLAAIIEQLSSRTFRARVRRGHQDTAALDQAREEHRRIHRALEARDPEAARTAAAAHVRAVEEWLRSQLD</sequence>
<evidence type="ECO:0000259" key="4">
    <source>
        <dbReference type="PROSITE" id="PS50949"/>
    </source>
</evidence>
<dbReference type="Pfam" id="PF00392">
    <property type="entry name" value="GntR"/>
    <property type="match status" value="1"/>
</dbReference>
<keyword evidence="6" id="KW-1185">Reference proteome</keyword>
<dbReference type="InterPro" id="IPR000524">
    <property type="entry name" value="Tscrpt_reg_HTH_GntR"/>
</dbReference>
<evidence type="ECO:0000256" key="3">
    <source>
        <dbReference type="ARBA" id="ARBA00023163"/>
    </source>
</evidence>
<reference evidence="6" key="1">
    <citation type="journal article" date="2019" name="Int. J. Syst. Evol. Microbiol.">
        <title>The Global Catalogue of Microorganisms (GCM) 10K type strain sequencing project: providing services to taxonomists for standard genome sequencing and annotation.</title>
        <authorList>
            <consortium name="The Broad Institute Genomics Platform"/>
            <consortium name="The Broad Institute Genome Sequencing Center for Infectious Disease"/>
            <person name="Wu L."/>
            <person name="Ma J."/>
        </authorList>
    </citation>
    <scope>NUCLEOTIDE SEQUENCE [LARGE SCALE GENOMIC DNA]</scope>
    <source>
        <strain evidence="6">KCTC 42586</strain>
    </source>
</reference>
<dbReference type="PANTHER" id="PTHR43537">
    <property type="entry name" value="TRANSCRIPTIONAL REGULATOR, GNTR FAMILY"/>
    <property type="match status" value="1"/>
</dbReference>
<dbReference type="InterPro" id="IPR008920">
    <property type="entry name" value="TF_FadR/GntR_C"/>
</dbReference>
<comment type="caution">
    <text evidence="5">The sequence shown here is derived from an EMBL/GenBank/DDBJ whole genome shotgun (WGS) entry which is preliminary data.</text>
</comment>